<dbReference type="CDD" id="cd03673">
    <property type="entry name" value="NUDIX_Ap6A_hydrolase"/>
    <property type="match status" value="1"/>
</dbReference>
<gene>
    <name evidence="4" type="ORF">H9779_02645</name>
</gene>
<evidence type="ECO:0000313" key="5">
    <source>
        <dbReference type="Proteomes" id="UP000824259"/>
    </source>
</evidence>
<reference evidence="4" key="1">
    <citation type="journal article" date="2021" name="PeerJ">
        <title>Extensive microbial diversity within the chicken gut microbiome revealed by metagenomics and culture.</title>
        <authorList>
            <person name="Gilroy R."/>
            <person name="Ravi A."/>
            <person name="Getino M."/>
            <person name="Pursley I."/>
            <person name="Horton D.L."/>
            <person name="Alikhan N.F."/>
            <person name="Baker D."/>
            <person name="Gharbi K."/>
            <person name="Hall N."/>
            <person name="Watson M."/>
            <person name="Adriaenssens E.M."/>
            <person name="Foster-Nyarko E."/>
            <person name="Jarju S."/>
            <person name="Secka A."/>
            <person name="Antonio M."/>
            <person name="Oren A."/>
            <person name="Chaudhuri R.R."/>
            <person name="La Ragione R."/>
            <person name="Hildebrand F."/>
            <person name="Pallen M.J."/>
        </authorList>
    </citation>
    <scope>NUCLEOTIDE SEQUENCE</scope>
    <source>
        <strain evidence="4">CHK169-11906</strain>
    </source>
</reference>
<comment type="similarity">
    <text evidence="2">Belongs to the Nudix hydrolase family.</text>
</comment>
<dbReference type="InterPro" id="IPR020476">
    <property type="entry name" value="Nudix_hydrolase"/>
</dbReference>
<dbReference type="Gene3D" id="3.90.79.10">
    <property type="entry name" value="Nucleoside Triphosphate Pyrophosphohydrolase"/>
    <property type="match status" value="1"/>
</dbReference>
<dbReference type="SUPFAM" id="SSF55811">
    <property type="entry name" value="Nudix"/>
    <property type="match status" value="1"/>
</dbReference>
<dbReference type="InterPro" id="IPR000086">
    <property type="entry name" value="NUDIX_hydrolase_dom"/>
</dbReference>
<dbReference type="PROSITE" id="PS51462">
    <property type="entry name" value="NUDIX"/>
    <property type="match status" value="1"/>
</dbReference>
<protein>
    <submittedName>
        <fullName evidence="4">NUDIX domain-containing protein</fullName>
    </submittedName>
</protein>
<reference evidence="4" key="2">
    <citation type="submission" date="2021-04" db="EMBL/GenBank/DDBJ databases">
        <authorList>
            <person name="Gilroy R."/>
        </authorList>
    </citation>
    <scope>NUCLEOTIDE SEQUENCE</scope>
    <source>
        <strain evidence="4">CHK169-11906</strain>
    </source>
</reference>
<keyword evidence="1 2" id="KW-0378">Hydrolase</keyword>
<evidence type="ECO:0000313" key="4">
    <source>
        <dbReference type="EMBL" id="HJA98484.1"/>
    </source>
</evidence>
<proteinExistence type="inferred from homology"/>
<dbReference type="GO" id="GO:0016787">
    <property type="term" value="F:hydrolase activity"/>
    <property type="evidence" value="ECO:0007669"/>
    <property type="project" value="UniProtKB-KW"/>
</dbReference>
<dbReference type="AlphaFoldDB" id="A0A9D2L3U8"/>
<dbReference type="EMBL" id="DWYR01000008">
    <property type="protein sequence ID" value="HJA98484.1"/>
    <property type="molecule type" value="Genomic_DNA"/>
</dbReference>
<organism evidence="4 5">
    <name type="scientific">Candidatus Alistipes avicola</name>
    <dbReference type="NCBI Taxonomy" id="2838432"/>
    <lineage>
        <taxon>Bacteria</taxon>
        <taxon>Pseudomonadati</taxon>
        <taxon>Bacteroidota</taxon>
        <taxon>Bacteroidia</taxon>
        <taxon>Bacteroidales</taxon>
        <taxon>Rikenellaceae</taxon>
        <taxon>Alistipes</taxon>
    </lineage>
</organism>
<dbReference type="PANTHER" id="PTHR43736">
    <property type="entry name" value="ADP-RIBOSE PYROPHOSPHATASE"/>
    <property type="match status" value="1"/>
</dbReference>
<dbReference type="PROSITE" id="PS00893">
    <property type="entry name" value="NUDIX_BOX"/>
    <property type="match status" value="1"/>
</dbReference>
<dbReference type="Proteomes" id="UP000824259">
    <property type="component" value="Unassembled WGS sequence"/>
</dbReference>
<sequence length="199" mass="23146">MQLELFFADKTVLFTDESVPETFFRIDLAQGDEISRTKVLNFLETHKAIAIHGDRPDEIFHRFGREFTPVEAAGGLVVDGEGRWLLIHRNGRWDLPKGHVERGEDTETAALREVAEETGVAGASVVRPLCRTYHAYYMHHRWELKHTHWYEMRIDGCKRLVPQQEEGIEQVAWFAPDEAKVCAKEMFPSVRRVLERMER</sequence>
<evidence type="ECO:0000259" key="3">
    <source>
        <dbReference type="PROSITE" id="PS51462"/>
    </source>
</evidence>
<dbReference type="PRINTS" id="PR00502">
    <property type="entry name" value="NUDIXFAMILY"/>
</dbReference>
<dbReference type="InterPro" id="IPR020084">
    <property type="entry name" value="NUDIX_hydrolase_CS"/>
</dbReference>
<accession>A0A9D2L3U8</accession>
<name>A0A9D2L3U8_9BACT</name>
<feature type="domain" description="Nudix hydrolase" evidence="3">
    <location>
        <begin position="68"/>
        <end position="195"/>
    </location>
</feature>
<dbReference type="PANTHER" id="PTHR43736:SF1">
    <property type="entry name" value="DIHYDRONEOPTERIN TRIPHOSPHATE DIPHOSPHATASE"/>
    <property type="match status" value="1"/>
</dbReference>
<dbReference type="InterPro" id="IPR015797">
    <property type="entry name" value="NUDIX_hydrolase-like_dom_sf"/>
</dbReference>
<evidence type="ECO:0000256" key="2">
    <source>
        <dbReference type="RuleBase" id="RU003476"/>
    </source>
</evidence>
<comment type="caution">
    <text evidence="4">The sequence shown here is derived from an EMBL/GenBank/DDBJ whole genome shotgun (WGS) entry which is preliminary data.</text>
</comment>
<evidence type="ECO:0000256" key="1">
    <source>
        <dbReference type="ARBA" id="ARBA00022801"/>
    </source>
</evidence>
<dbReference type="Pfam" id="PF00293">
    <property type="entry name" value="NUDIX"/>
    <property type="match status" value="1"/>
</dbReference>